<dbReference type="Pfam" id="PF13649">
    <property type="entry name" value="Methyltransf_25"/>
    <property type="match status" value="1"/>
</dbReference>
<dbReference type="InterPro" id="IPR029063">
    <property type="entry name" value="SAM-dependent_MTases_sf"/>
</dbReference>
<dbReference type="CDD" id="cd02440">
    <property type="entry name" value="AdoMet_MTases"/>
    <property type="match status" value="2"/>
</dbReference>
<keyword evidence="1" id="KW-0808">Transferase</keyword>
<organism evidence="3 4">
    <name type="scientific">Candidatus Desulfovibrio intestinavium</name>
    <dbReference type="NCBI Taxonomy" id="2838534"/>
    <lineage>
        <taxon>Bacteria</taxon>
        <taxon>Pseudomonadati</taxon>
        <taxon>Thermodesulfobacteriota</taxon>
        <taxon>Desulfovibrionia</taxon>
        <taxon>Desulfovibrionales</taxon>
        <taxon>Desulfovibrionaceae</taxon>
        <taxon>Desulfovibrio</taxon>
    </lineage>
</organism>
<reference evidence="3" key="1">
    <citation type="journal article" date="2021" name="PeerJ">
        <title>Extensive microbial diversity within the chicken gut microbiome revealed by metagenomics and culture.</title>
        <authorList>
            <person name="Gilroy R."/>
            <person name="Ravi A."/>
            <person name="Getino M."/>
            <person name="Pursley I."/>
            <person name="Horton D.L."/>
            <person name="Alikhan N.F."/>
            <person name="Baker D."/>
            <person name="Gharbi K."/>
            <person name="Hall N."/>
            <person name="Watson M."/>
            <person name="Adriaenssens E.M."/>
            <person name="Foster-Nyarko E."/>
            <person name="Jarju S."/>
            <person name="Secka A."/>
            <person name="Antonio M."/>
            <person name="Oren A."/>
            <person name="Chaudhuri R.R."/>
            <person name="La Ragione R."/>
            <person name="Hildebrand F."/>
            <person name="Pallen M.J."/>
        </authorList>
    </citation>
    <scope>NUCLEOTIDE SEQUENCE</scope>
    <source>
        <strain evidence="3">5032</strain>
    </source>
</reference>
<keyword evidence="3" id="KW-0489">Methyltransferase</keyword>
<dbReference type="InterPro" id="IPR041698">
    <property type="entry name" value="Methyltransf_25"/>
</dbReference>
<gene>
    <name evidence="3" type="ORF">H9784_11220</name>
</gene>
<comment type="caution">
    <text evidence="3">The sequence shown here is derived from an EMBL/GenBank/DDBJ whole genome shotgun (WGS) entry which is preliminary data.</text>
</comment>
<protein>
    <submittedName>
        <fullName evidence="3">Methyltransferase domain-containing protein</fullName>
    </submittedName>
</protein>
<reference evidence="3" key="2">
    <citation type="submission" date="2021-04" db="EMBL/GenBank/DDBJ databases">
        <authorList>
            <person name="Gilroy R."/>
        </authorList>
    </citation>
    <scope>NUCLEOTIDE SEQUENCE</scope>
    <source>
        <strain evidence="3">5032</strain>
    </source>
</reference>
<feature type="domain" description="Methyltransferase" evidence="2">
    <location>
        <begin position="36"/>
        <end position="133"/>
    </location>
</feature>
<evidence type="ECO:0000259" key="2">
    <source>
        <dbReference type="Pfam" id="PF13649"/>
    </source>
</evidence>
<dbReference type="GO" id="GO:0008168">
    <property type="term" value="F:methyltransferase activity"/>
    <property type="evidence" value="ECO:0007669"/>
    <property type="project" value="UniProtKB-KW"/>
</dbReference>
<name>A0A9D2KT60_9BACT</name>
<evidence type="ECO:0000313" key="3">
    <source>
        <dbReference type="EMBL" id="HJA80116.1"/>
    </source>
</evidence>
<evidence type="ECO:0000256" key="1">
    <source>
        <dbReference type="ARBA" id="ARBA00022679"/>
    </source>
</evidence>
<dbReference type="SUPFAM" id="SSF53335">
    <property type="entry name" value="S-adenosyl-L-methionine-dependent methyltransferases"/>
    <property type="match status" value="2"/>
</dbReference>
<dbReference type="AlphaFoldDB" id="A0A9D2KT60"/>
<sequence length="525" mass="59896">MDRSFEVFLGQRLNEYSQEATRRRANWLCGQARGRVLDVGCSQGLVPWLLGHQGIRVTGIDLDAEAIAWARENLKNAAPEAQNNIELLCGDFLAYQPAQPFDTILVGEYLEHLPDNLLDQHLAHMAQLLTDGGRVVITVPLGLHPHPDHEQVFLPDNFAAKIGRHFSIRQMEVEDAYLRCVGDLAAPRQAPSPSRLLALAEKGIIQLQQKALAGKRATKVAELRGKDDIALYLREKERPAAQNALAQKLAAKGLWAPFVYDRYLFNTLNELYRDKPLVPQPRELTPQSLFAQADKRIAYLEKLFGCMEGAEVLEVGCGRGETAVRLAERCRCRVTGVDANNYPEWPERQSEAVRLVEVDLTEHSPLAPESFDYIFSFAVLEHVQQPLVMLEAMYALLKAGGQMYITINLYRGPRASHRYREVFFPWPHLLFEDAVFSRFYRDRDGRQGVTPAWVNKLTHLHYLDKVRRLGFEIVKCTYSTLPFDQDFYECFADKLGRYPREDLEKDFINLMLRKPETSPALRMDS</sequence>
<dbReference type="GO" id="GO:0032259">
    <property type="term" value="P:methylation"/>
    <property type="evidence" value="ECO:0007669"/>
    <property type="project" value="UniProtKB-KW"/>
</dbReference>
<dbReference type="Gene3D" id="3.40.50.150">
    <property type="entry name" value="Vaccinia Virus protein VP39"/>
    <property type="match status" value="2"/>
</dbReference>
<dbReference type="EMBL" id="DWZD01000054">
    <property type="protein sequence ID" value="HJA80116.1"/>
    <property type="molecule type" value="Genomic_DNA"/>
</dbReference>
<accession>A0A9D2KT60</accession>
<dbReference type="Proteomes" id="UP000823821">
    <property type="component" value="Unassembled WGS sequence"/>
</dbReference>
<proteinExistence type="predicted"/>
<dbReference type="PANTHER" id="PTHR43861">
    <property type="entry name" value="TRANS-ACONITATE 2-METHYLTRANSFERASE-RELATED"/>
    <property type="match status" value="1"/>
</dbReference>
<dbReference type="Pfam" id="PF13489">
    <property type="entry name" value="Methyltransf_23"/>
    <property type="match status" value="1"/>
</dbReference>
<evidence type="ECO:0000313" key="4">
    <source>
        <dbReference type="Proteomes" id="UP000823821"/>
    </source>
</evidence>